<dbReference type="EMBL" id="CP144696">
    <property type="protein sequence ID" value="WVZ12907.1"/>
    <property type="molecule type" value="Genomic_DNA"/>
</dbReference>
<dbReference type="Proteomes" id="UP001374535">
    <property type="component" value="Chromosome 5"/>
</dbReference>
<evidence type="ECO:0000313" key="2">
    <source>
        <dbReference type="Proteomes" id="UP001374535"/>
    </source>
</evidence>
<evidence type="ECO:0000313" key="1">
    <source>
        <dbReference type="EMBL" id="WVZ12907.1"/>
    </source>
</evidence>
<proteinExistence type="predicted"/>
<reference evidence="1 2" key="1">
    <citation type="journal article" date="2023" name="Life. Sci Alliance">
        <title>Evolutionary insights into 3D genome organization and epigenetic landscape of Vigna mungo.</title>
        <authorList>
            <person name="Junaid A."/>
            <person name="Singh B."/>
            <person name="Bhatia S."/>
        </authorList>
    </citation>
    <scope>NUCLEOTIDE SEQUENCE [LARGE SCALE GENOMIC DNA]</scope>
    <source>
        <strain evidence="1">Urdbean</strain>
    </source>
</reference>
<dbReference type="AlphaFoldDB" id="A0AAQ3NQL5"/>
<gene>
    <name evidence="1" type="ORF">V8G54_017437</name>
</gene>
<organism evidence="1 2">
    <name type="scientific">Vigna mungo</name>
    <name type="common">Black gram</name>
    <name type="synonym">Phaseolus mungo</name>
    <dbReference type="NCBI Taxonomy" id="3915"/>
    <lineage>
        <taxon>Eukaryota</taxon>
        <taxon>Viridiplantae</taxon>
        <taxon>Streptophyta</taxon>
        <taxon>Embryophyta</taxon>
        <taxon>Tracheophyta</taxon>
        <taxon>Spermatophyta</taxon>
        <taxon>Magnoliopsida</taxon>
        <taxon>eudicotyledons</taxon>
        <taxon>Gunneridae</taxon>
        <taxon>Pentapetalae</taxon>
        <taxon>rosids</taxon>
        <taxon>fabids</taxon>
        <taxon>Fabales</taxon>
        <taxon>Fabaceae</taxon>
        <taxon>Papilionoideae</taxon>
        <taxon>50 kb inversion clade</taxon>
        <taxon>NPAAA clade</taxon>
        <taxon>indigoferoid/millettioid clade</taxon>
        <taxon>Phaseoleae</taxon>
        <taxon>Vigna</taxon>
    </lineage>
</organism>
<keyword evidence="2" id="KW-1185">Reference proteome</keyword>
<protein>
    <submittedName>
        <fullName evidence="1">Uncharacterized protein</fullName>
    </submittedName>
</protein>
<sequence>MPSTISYHSRTPLHATRFLRLLYTSTLSRIKQDDRLKLEHLAKWLLTFLLTLQGTKEELTSAPKQRLGLILNEGIAWQLLERYVLETEEVLDPRDVGLQNGVVMSVESSNTSLEQVQNASDRFDGLCISFCRGLASGSFTNETIPCLQRGQAIEPGGELVVDEVEFVEQRYKAHCAQNS</sequence>
<accession>A0AAQ3NQL5</accession>
<name>A0AAQ3NQL5_VIGMU</name>